<evidence type="ECO:0000313" key="3">
    <source>
        <dbReference type="Proteomes" id="UP001258315"/>
    </source>
</evidence>
<dbReference type="InterPro" id="IPR011990">
    <property type="entry name" value="TPR-like_helical_dom_sf"/>
</dbReference>
<evidence type="ECO:0000313" key="2">
    <source>
        <dbReference type="EMBL" id="MDT3404094.1"/>
    </source>
</evidence>
<dbReference type="SUPFAM" id="SSF48452">
    <property type="entry name" value="TPR-like"/>
    <property type="match status" value="1"/>
</dbReference>
<comment type="caution">
    <text evidence="2">The sequence shown here is derived from an EMBL/GenBank/DDBJ whole genome shotgun (WGS) entry which is preliminary data.</text>
</comment>
<dbReference type="EMBL" id="JAVLVU010000001">
    <property type="protein sequence ID" value="MDT3404094.1"/>
    <property type="molecule type" value="Genomic_DNA"/>
</dbReference>
<reference evidence="3" key="1">
    <citation type="submission" date="2023-07" db="EMBL/GenBank/DDBJ databases">
        <title>Functional and genomic diversity of the sorghum phyllosphere microbiome.</title>
        <authorList>
            <person name="Shade A."/>
        </authorList>
    </citation>
    <scope>NUCLEOTIDE SEQUENCE [LARGE SCALE GENOMIC DNA]</scope>
    <source>
        <strain evidence="3">SORGH_AS_0422</strain>
    </source>
</reference>
<dbReference type="Proteomes" id="UP001258315">
    <property type="component" value="Unassembled WGS sequence"/>
</dbReference>
<organism evidence="2 3">
    <name type="scientific">Mucilaginibacter terrae</name>
    <dbReference type="NCBI Taxonomy" id="1955052"/>
    <lineage>
        <taxon>Bacteria</taxon>
        <taxon>Pseudomonadati</taxon>
        <taxon>Bacteroidota</taxon>
        <taxon>Sphingobacteriia</taxon>
        <taxon>Sphingobacteriales</taxon>
        <taxon>Sphingobacteriaceae</taxon>
        <taxon>Mucilaginibacter</taxon>
    </lineage>
</organism>
<keyword evidence="3" id="KW-1185">Reference proteome</keyword>
<feature type="signal peptide" evidence="1">
    <location>
        <begin position="1"/>
        <end position="21"/>
    </location>
</feature>
<evidence type="ECO:0008006" key="4">
    <source>
        <dbReference type="Google" id="ProtNLM"/>
    </source>
</evidence>
<proteinExistence type="predicted"/>
<protein>
    <recommendedName>
        <fullName evidence="4">DUF560 domain-containing protein</fullName>
    </recommendedName>
</protein>
<keyword evidence="1" id="KW-0732">Signal</keyword>
<gene>
    <name evidence="2" type="ORF">QE417_003166</name>
</gene>
<dbReference type="RefSeq" id="WP_311951433.1">
    <property type="nucleotide sequence ID" value="NZ_JAVLVU010000001.1"/>
</dbReference>
<name>A0ABU3GWF4_9SPHI</name>
<sequence>MVYRKYLLAFLCCAVWLSARAQQINFVEADSVSLAQYQSAAWQELVNYGQKVIASGTDFPQLRLRVAYAEFELQNYSAALQQYHVVLADDSHNSTARYYSYLCNIYLNRNASAYYHVSYLGKATLEEEKLTPYGLLQAGFETSIKVPIIKLRGNGVYSRVNLANRLGWRFQLDQSVAYFGQSINYRFPAYLPYPLQQVRSNSVHQAEYFGKLGYTMSNKLAVWGAYHYLNTKYERTTYHSHIALLGLKYSHPYFDLQADVSSGTITNNNVRQYNTQLNLYPLGNLTLYSITRGSVLHQINNTNGVFSQLFGFKLTPKLWMETNAVLGSQNNYLEADGLYLYNALDIIKFRAGATGFWQLTRHALLYLNYTHERKDDYYHATNYNQHSITGGFTWKF</sequence>
<feature type="chain" id="PRO_5045331919" description="DUF560 domain-containing protein" evidence="1">
    <location>
        <begin position="22"/>
        <end position="396"/>
    </location>
</feature>
<evidence type="ECO:0000256" key="1">
    <source>
        <dbReference type="SAM" id="SignalP"/>
    </source>
</evidence>
<accession>A0ABU3GWF4</accession>